<dbReference type="GO" id="GO:0008270">
    <property type="term" value="F:zinc ion binding"/>
    <property type="evidence" value="ECO:0007669"/>
    <property type="project" value="UniProtKB-KW"/>
</dbReference>
<dbReference type="Gene3D" id="2.30.29.30">
    <property type="entry name" value="Pleckstrin-homology domain (PH domain)/Phosphotyrosine-binding domain (PTB)"/>
    <property type="match status" value="2"/>
</dbReference>
<feature type="region of interest" description="Disordered" evidence="9">
    <location>
        <begin position="1220"/>
        <end position="1275"/>
    </location>
</feature>
<evidence type="ECO:0000256" key="2">
    <source>
        <dbReference type="ARBA" id="ARBA00022468"/>
    </source>
</evidence>
<dbReference type="InterPro" id="IPR002110">
    <property type="entry name" value="Ankyrin_rpt"/>
</dbReference>
<gene>
    <name evidence="12" type="ORF">CRM22_000965</name>
</gene>
<keyword evidence="3" id="KW-0479">Metal-binding</keyword>
<dbReference type="OrthoDB" id="73919at2759"/>
<keyword evidence="2" id="KW-0343">GTPase activation</keyword>
<feature type="region of interest" description="Disordered" evidence="9">
    <location>
        <begin position="751"/>
        <end position="781"/>
    </location>
</feature>
<feature type="region of interest" description="Disordered" evidence="9">
    <location>
        <begin position="586"/>
        <end position="623"/>
    </location>
</feature>
<dbReference type="PANTHER" id="PTHR45819">
    <property type="entry name" value="CENTAURIN-GAMMA-1A"/>
    <property type="match status" value="1"/>
</dbReference>
<feature type="region of interest" description="Disordered" evidence="9">
    <location>
        <begin position="802"/>
        <end position="837"/>
    </location>
</feature>
<feature type="repeat" description="ANK" evidence="7">
    <location>
        <begin position="1141"/>
        <end position="1173"/>
    </location>
</feature>
<reference evidence="12 13" key="1">
    <citation type="journal article" date="2019" name="BMC Genomics">
        <title>New insights from Opisthorchis felineus genome: update on genomics of the epidemiologically important liver flukes.</title>
        <authorList>
            <person name="Ershov N.I."/>
            <person name="Mordvinov V.A."/>
            <person name="Prokhortchouk E.B."/>
            <person name="Pakharukova M.Y."/>
            <person name="Gunbin K.V."/>
            <person name="Ustyantsev K."/>
            <person name="Genaev M.A."/>
            <person name="Blinov A.G."/>
            <person name="Mazur A."/>
            <person name="Boulygina E."/>
            <person name="Tsygankova S."/>
            <person name="Khrameeva E."/>
            <person name="Chekanov N."/>
            <person name="Fan G."/>
            <person name="Xiao A."/>
            <person name="Zhang H."/>
            <person name="Xu X."/>
            <person name="Yang H."/>
            <person name="Solovyev V."/>
            <person name="Lee S.M."/>
            <person name="Liu X."/>
            <person name="Afonnikov D.A."/>
            <person name="Skryabin K.G."/>
        </authorList>
    </citation>
    <scope>NUCLEOTIDE SEQUENCE [LARGE SCALE GENOMIC DNA]</scope>
    <source>
        <strain evidence="12">AK-0245</strain>
        <tissue evidence="12">Whole organism</tissue>
    </source>
</reference>
<evidence type="ECO:0008006" key="14">
    <source>
        <dbReference type="Google" id="ProtNLM"/>
    </source>
</evidence>
<dbReference type="PANTHER" id="PTHR45819:SF5">
    <property type="entry name" value="CENTAURIN-GAMMA-1A"/>
    <property type="match status" value="1"/>
</dbReference>
<comment type="caution">
    <text evidence="12">The sequence shown here is derived from an EMBL/GenBank/DDBJ whole genome shotgun (WGS) entry which is preliminary data.</text>
</comment>
<dbReference type="PROSITE" id="PS50115">
    <property type="entry name" value="ARFGAP"/>
    <property type="match status" value="1"/>
</dbReference>
<dbReference type="GO" id="GO:0005525">
    <property type="term" value="F:GTP binding"/>
    <property type="evidence" value="ECO:0007669"/>
    <property type="project" value="InterPro"/>
</dbReference>
<evidence type="ECO:0000259" key="10">
    <source>
        <dbReference type="PROSITE" id="PS50003"/>
    </source>
</evidence>
<evidence type="ECO:0000256" key="7">
    <source>
        <dbReference type="PROSITE-ProRule" id="PRU00023"/>
    </source>
</evidence>
<feature type="region of interest" description="Disordered" evidence="9">
    <location>
        <begin position="240"/>
        <end position="313"/>
    </location>
</feature>
<evidence type="ECO:0000256" key="5">
    <source>
        <dbReference type="ARBA" id="ARBA00022833"/>
    </source>
</evidence>
<dbReference type="Pfam" id="PF00023">
    <property type="entry name" value="Ank"/>
    <property type="match status" value="1"/>
</dbReference>
<organism evidence="12 13">
    <name type="scientific">Opisthorchis felineus</name>
    <dbReference type="NCBI Taxonomy" id="147828"/>
    <lineage>
        <taxon>Eukaryota</taxon>
        <taxon>Metazoa</taxon>
        <taxon>Spiralia</taxon>
        <taxon>Lophotrochozoa</taxon>
        <taxon>Platyhelminthes</taxon>
        <taxon>Trematoda</taxon>
        <taxon>Digenea</taxon>
        <taxon>Opisthorchiida</taxon>
        <taxon>Opisthorchiata</taxon>
        <taxon>Opisthorchiidae</taxon>
        <taxon>Opisthorchis</taxon>
    </lineage>
</organism>
<feature type="compositionally biased region" description="Low complexity" evidence="9">
    <location>
        <begin position="756"/>
        <end position="768"/>
    </location>
</feature>
<dbReference type="SUPFAM" id="SSF57863">
    <property type="entry name" value="ArfGap/RecO-like zinc finger"/>
    <property type="match status" value="1"/>
</dbReference>
<evidence type="ECO:0000313" key="13">
    <source>
        <dbReference type="Proteomes" id="UP000308267"/>
    </source>
</evidence>
<dbReference type="SMART" id="SM00105">
    <property type="entry name" value="ArfGap"/>
    <property type="match status" value="1"/>
</dbReference>
<sequence length="1275" mass="138451">MNLNSYLIKQEINRFECVHPCIYAAYDVVDQLRDTEKAEKIRNHLIAVEDAFVNSQEWTLCRSVAEVRLAFLGSHNSGKSALVHYFLTGIYIKDQSPEGGRFKKLCFNQTQPCLLLIRDEAGPPDVQLASWIDAFVFVVSLGDLDSVLLANSYYTILRGLVDLSSIPLILVATQDSVINGTPAPEVEAGLRQLIATMDSCPYYETCAVYGLNVEEVFTDIMARVLAERTALSKAAPIGNADAENSSIQPCSTSTSIPLSTQSTANPAGSSQIAVRMPFHPPTFRSSLDTQAHLEPPRASGPSAHPESANSVPSQIVYRSSQTVSFPAVAPPISHPISSPLSSMDPTSLHPLINSHALPAGVQVNMNPPALRMLQPYRDLLPTVPSGSIFPPGNLHTSWIYQPPVPLPTAAPVVNPPTMASLNRPFASLAISNGTDVSYPGRFQAGSVPMYRDQESTVNTQLFGVSVSEPHPGLPYMPWQCSGVITSLPVSYFVEHSTLRDGSLLPAGNLFQSSFYDVNGVQHPQTTPLPDMAPLHSVRPPMSSASAHSLEPSLERTPPSVSSPNPNVSAPNRRAASNLLHRLDMEAGPLNNNTSQPTQRLSDEHNKRDRPRPQSTGSLTGPLSGLASATLCTMGLHSSSSSTKQRDNLGAGRLIPLKQGYLYKHTVQRLSKEVKRKKKYVVITEDARLAYHPSKQDYISRQHCKWIDLTISTVKLPGLAYRMSNYATGTVAPSTDSTQSSPMNQCVTEMNSSFILPSNPNTSTTSSTPKARNSLSSTPRTGFNSLMESTTSFFNCSTEQTDALHTTTDSPHTPDVSQSNSVNKNSPNPSQTRAPAGRTLKEAMKRHYKRAKAAVSDSPSDTENQEFIVVTADSTQWHFEAPTQAERDDWIQHIDAVIHSRLRSSSSGVRDDSFCETNNTSPLALAGPRTNGEQRLTPRVMNYGRPLSFTTGAVGFFKDGAGEEVCGQEEVLKRLTALPGNDSCADCGAAHPEWASLNLVVLICIECSGVHRELGTHISRVRSATLDTWTREHLAVMTSFGNTLANSVWEGAAPSQAKQFRKPEACSQRDVRAAWIQNKYVRRLFLPPLPLGSSPTQQDLVDALLRKDARNLLICLALSNSSSTRTASTEPSPVNTAYNAWDSRTPLHLAAALGDLASLQLLLWHGADVNSTDQFGLTAWTHAQICRQEACARLLQVLGCRCVPPINTPADWLQRVQRPSEVGRSVLPNPATVASPNSQTESDTDSRSYTSSGDQDSSTAERHSGTAANQTPAHSK</sequence>
<dbReference type="SUPFAM" id="SSF52540">
    <property type="entry name" value="P-loop containing nucleoside triphosphate hydrolases"/>
    <property type="match status" value="1"/>
</dbReference>
<dbReference type="Gene3D" id="3.40.50.300">
    <property type="entry name" value="P-loop containing nucleotide triphosphate hydrolases"/>
    <property type="match status" value="1"/>
</dbReference>
<feature type="compositionally biased region" description="Polar residues" evidence="9">
    <location>
        <begin position="769"/>
        <end position="781"/>
    </location>
</feature>
<dbReference type="EMBL" id="SJOL01001881">
    <property type="protein sequence ID" value="TGZ74388.1"/>
    <property type="molecule type" value="Genomic_DNA"/>
</dbReference>
<dbReference type="SMART" id="SM00173">
    <property type="entry name" value="RAS"/>
    <property type="match status" value="1"/>
</dbReference>
<dbReference type="InterPro" id="IPR027417">
    <property type="entry name" value="P-loop_NTPase"/>
</dbReference>
<dbReference type="InterPro" id="IPR038508">
    <property type="entry name" value="ArfGAP_dom_sf"/>
</dbReference>
<dbReference type="Gene3D" id="1.25.40.20">
    <property type="entry name" value="Ankyrin repeat-containing domain"/>
    <property type="match status" value="1"/>
</dbReference>
<feature type="compositionally biased region" description="Polar residues" evidence="9">
    <location>
        <begin position="1265"/>
        <end position="1275"/>
    </location>
</feature>
<dbReference type="SMART" id="SM00233">
    <property type="entry name" value="PH"/>
    <property type="match status" value="1"/>
</dbReference>
<protein>
    <recommendedName>
        <fullName evidence="14">Small monomeric GTPase</fullName>
    </recommendedName>
</protein>
<dbReference type="InterPro" id="IPR037278">
    <property type="entry name" value="ARFGAP/RecO"/>
</dbReference>
<dbReference type="InterPro" id="IPR036770">
    <property type="entry name" value="Ankyrin_rpt-contain_sf"/>
</dbReference>
<dbReference type="Pfam" id="PF00071">
    <property type="entry name" value="Ras"/>
    <property type="match status" value="1"/>
</dbReference>
<evidence type="ECO:0000256" key="9">
    <source>
        <dbReference type="SAM" id="MobiDB-lite"/>
    </source>
</evidence>
<comment type="similarity">
    <text evidence="1">Belongs to the centaurin gamma-like family.</text>
</comment>
<feature type="compositionally biased region" description="Polar residues" evidence="9">
    <location>
        <begin position="1231"/>
        <end position="1257"/>
    </location>
</feature>
<evidence type="ECO:0000256" key="6">
    <source>
        <dbReference type="ARBA" id="ARBA00023043"/>
    </source>
</evidence>
<dbReference type="STRING" id="147828.A0A4S2MIU0"/>
<dbReference type="AlphaFoldDB" id="A0A4S2MIU0"/>
<dbReference type="Pfam" id="PF01412">
    <property type="entry name" value="ArfGap"/>
    <property type="match status" value="1"/>
</dbReference>
<dbReference type="InterPro" id="IPR011993">
    <property type="entry name" value="PH-like_dom_sf"/>
</dbReference>
<dbReference type="SUPFAM" id="SSF48403">
    <property type="entry name" value="Ankyrin repeat"/>
    <property type="match status" value="1"/>
</dbReference>
<proteinExistence type="inferred from homology"/>
<evidence type="ECO:0000256" key="1">
    <source>
        <dbReference type="ARBA" id="ARBA00005430"/>
    </source>
</evidence>
<evidence type="ECO:0000256" key="3">
    <source>
        <dbReference type="ARBA" id="ARBA00022723"/>
    </source>
</evidence>
<dbReference type="GO" id="GO:0005096">
    <property type="term" value="F:GTPase activator activity"/>
    <property type="evidence" value="ECO:0007669"/>
    <property type="project" value="UniProtKB-KW"/>
</dbReference>
<dbReference type="InterPro" id="IPR001164">
    <property type="entry name" value="ArfGAP_dom"/>
</dbReference>
<name>A0A4S2MIU0_OPIFE</name>
<dbReference type="Gene3D" id="1.10.220.150">
    <property type="entry name" value="Arf GTPase activating protein"/>
    <property type="match status" value="1"/>
</dbReference>
<dbReference type="InterPro" id="IPR001849">
    <property type="entry name" value="PH_domain"/>
</dbReference>
<keyword evidence="6 7" id="KW-0040">ANK repeat</keyword>
<feature type="compositionally biased region" description="Polar residues" evidence="9">
    <location>
        <begin position="589"/>
        <end position="599"/>
    </location>
</feature>
<feature type="domain" description="Arf-GAP" evidence="11">
    <location>
        <begin position="968"/>
        <end position="1094"/>
    </location>
</feature>
<dbReference type="PROSITE" id="PS50297">
    <property type="entry name" value="ANK_REP_REGION"/>
    <property type="match status" value="1"/>
</dbReference>
<dbReference type="GO" id="GO:0003924">
    <property type="term" value="F:GTPase activity"/>
    <property type="evidence" value="ECO:0007669"/>
    <property type="project" value="InterPro"/>
</dbReference>
<feature type="compositionally biased region" description="Low complexity" evidence="9">
    <location>
        <begin position="557"/>
        <end position="571"/>
    </location>
</feature>
<evidence type="ECO:0000256" key="4">
    <source>
        <dbReference type="ARBA" id="ARBA00022771"/>
    </source>
</evidence>
<dbReference type="CDD" id="cd08836">
    <property type="entry name" value="ArfGap_AGAP"/>
    <property type="match status" value="1"/>
</dbReference>
<dbReference type="Proteomes" id="UP000308267">
    <property type="component" value="Unassembled WGS sequence"/>
</dbReference>
<accession>A0A4S2MIU0</accession>
<feature type="compositionally biased region" description="Low complexity" evidence="9">
    <location>
        <begin position="815"/>
        <end position="830"/>
    </location>
</feature>
<keyword evidence="13" id="KW-1185">Reference proteome</keyword>
<dbReference type="InterPro" id="IPR051282">
    <property type="entry name" value="Arf-GAP_GTPase_ANK_PH"/>
</dbReference>
<keyword evidence="4 8" id="KW-0863">Zinc-finger</keyword>
<evidence type="ECO:0000259" key="11">
    <source>
        <dbReference type="PROSITE" id="PS50115"/>
    </source>
</evidence>
<dbReference type="PROSITE" id="PS50088">
    <property type="entry name" value="ANK_REPEAT"/>
    <property type="match status" value="1"/>
</dbReference>
<dbReference type="SUPFAM" id="SSF50729">
    <property type="entry name" value="PH domain-like"/>
    <property type="match status" value="1"/>
</dbReference>
<dbReference type="CDD" id="cd00821">
    <property type="entry name" value="PH"/>
    <property type="match status" value="1"/>
</dbReference>
<dbReference type="InterPro" id="IPR001806">
    <property type="entry name" value="Small_GTPase"/>
</dbReference>
<dbReference type="PROSITE" id="PS50003">
    <property type="entry name" value="PH_DOMAIN"/>
    <property type="match status" value="1"/>
</dbReference>
<evidence type="ECO:0000313" key="12">
    <source>
        <dbReference type="EMBL" id="TGZ74388.1"/>
    </source>
</evidence>
<feature type="domain" description="PH" evidence="10">
    <location>
        <begin position="654"/>
        <end position="898"/>
    </location>
</feature>
<evidence type="ECO:0000256" key="8">
    <source>
        <dbReference type="PROSITE-ProRule" id="PRU00288"/>
    </source>
</evidence>
<dbReference type="FunFam" id="1.10.220.150:FF:000009">
    <property type="entry name" value="stromal membrane-associated protein 1 isoform X1"/>
    <property type="match status" value="1"/>
</dbReference>
<feature type="region of interest" description="Disordered" evidence="9">
    <location>
        <begin position="521"/>
        <end position="571"/>
    </location>
</feature>
<feature type="compositionally biased region" description="Polar residues" evidence="9">
    <location>
        <begin position="242"/>
        <end position="272"/>
    </location>
</feature>
<dbReference type="PRINTS" id="PR00405">
    <property type="entry name" value="REVINTRACTNG"/>
</dbReference>
<keyword evidence="5" id="KW-0862">Zinc</keyword>